<reference evidence="1 2" key="1">
    <citation type="submission" date="2023-08" db="EMBL/GenBank/DDBJ databases">
        <title>A Necator americanus chromosomal reference genome.</title>
        <authorList>
            <person name="Ilik V."/>
            <person name="Petrzelkova K.J."/>
            <person name="Pardy F."/>
            <person name="Fuh T."/>
            <person name="Niatou-Singa F.S."/>
            <person name="Gouil Q."/>
            <person name="Baker L."/>
            <person name="Ritchie M.E."/>
            <person name="Jex A.R."/>
            <person name="Gazzola D."/>
            <person name="Li H."/>
            <person name="Toshio Fujiwara R."/>
            <person name="Zhan B."/>
            <person name="Aroian R.V."/>
            <person name="Pafco B."/>
            <person name="Schwarz E.M."/>
        </authorList>
    </citation>
    <scope>NUCLEOTIDE SEQUENCE [LARGE SCALE GENOMIC DNA]</scope>
    <source>
        <strain evidence="1 2">Aroian</strain>
        <tissue evidence="1">Whole animal</tissue>
    </source>
</reference>
<dbReference type="EMBL" id="JAVFWL010000005">
    <property type="protein sequence ID" value="KAK6753894.1"/>
    <property type="molecule type" value="Genomic_DNA"/>
</dbReference>
<accession>A0ABR1DU22</accession>
<sequence length="128" mass="14656">MTSFECGVIGVDPKTMHSNRVLLTEEIVKHSLTPTVAYYKIENVGIATRKDMARDVDNEYDRYHAQLLDAGNPLHDQIFLRGTWQRIMYENEEIVARAAAEQTIKRLLTDAISSAHCKTKLIRLRSHT</sequence>
<name>A0ABR1DU22_NECAM</name>
<comment type="caution">
    <text evidence="1">The sequence shown here is derived from an EMBL/GenBank/DDBJ whole genome shotgun (WGS) entry which is preliminary data.</text>
</comment>
<keyword evidence="2" id="KW-1185">Reference proteome</keyword>
<gene>
    <name evidence="1" type="primary">Necator_chrV.g17882</name>
    <name evidence="1" type="ORF">RB195_013092</name>
</gene>
<protein>
    <submittedName>
        <fullName evidence="1">Uncharacterized protein</fullName>
    </submittedName>
</protein>
<proteinExistence type="predicted"/>
<organism evidence="1 2">
    <name type="scientific">Necator americanus</name>
    <name type="common">Human hookworm</name>
    <dbReference type="NCBI Taxonomy" id="51031"/>
    <lineage>
        <taxon>Eukaryota</taxon>
        <taxon>Metazoa</taxon>
        <taxon>Ecdysozoa</taxon>
        <taxon>Nematoda</taxon>
        <taxon>Chromadorea</taxon>
        <taxon>Rhabditida</taxon>
        <taxon>Rhabditina</taxon>
        <taxon>Rhabditomorpha</taxon>
        <taxon>Strongyloidea</taxon>
        <taxon>Ancylostomatidae</taxon>
        <taxon>Bunostominae</taxon>
        <taxon>Necator</taxon>
    </lineage>
</organism>
<dbReference type="Proteomes" id="UP001303046">
    <property type="component" value="Unassembled WGS sequence"/>
</dbReference>
<evidence type="ECO:0000313" key="2">
    <source>
        <dbReference type="Proteomes" id="UP001303046"/>
    </source>
</evidence>
<evidence type="ECO:0000313" key="1">
    <source>
        <dbReference type="EMBL" id="KAK6753894.1"/>
    </source>
</evidence>